<keyword evidence="5 10" id="KW-0378">Hydrolase</keyword>
<gene>
    <name evidence="12" type="ORF">TKK_003325</name>
</gene>
<dbReference type="GO" id="GO:0008237">
    <property type="term" value="F:metallopeptidase activity"/>
    <property type="evidence" value="ECO:0007669"/>
    <property type="project" value="UniProtKB-KW"/>
</dbReference>
<evidence type="ECO:0000256" key="10">
    <source>
        <dbReference type="RuleBase" id="RU003435"/>
    </source>
</evidence>
<keyword evidence="9" id="KW-0496">Mitochondrion</keyword>
<dbReference type="CDD" id="cd06457">
    <property type="entry name" value="M3A_MIP"/>
    <property type="match status" value="1"/>
</dbReference>
<dbReference type="GO" id="GO:0005739">
    <property type="term" value="C:mitochondrion"/>
    <property type="evidence" value="ECO:0007669"/>
    <property type="project" value="UniProtKB-SubCell"/>
</dbReference>
<dbReference type="InterPro" id="IPR045090">
    <property type="entry name" value="Pept_M3A_M3B"/>
</dbReference>
<comment type="subcellular location">
    <subcellularLocation>
        <location evidence="1">Mitochondrion</location>
    </subcellularLocation>
</comment>
<evidence type="ECO:0000256" key="5">
    <source>
        <dbReference type="ARBA" id="ARBA00022801"/>
    </source>
</evidence>
<keyword evidence="4 10" id="KW-0479">Metal-binding</keyword>
<keyword evidence="3 10" id="KW-0645">Protease</keyword>
<protein>
    <recommendedName>
        <fullName evidence="11">Peptidase M3A/M3B catalytic domain-containing protein</fullName>
    </recommendedName>
</protein>
<evidence type="ECO:0000259" key="11">
    <source>
        <dbReference type="Pfam" id="PF01432"/>
    </source>
</evidence>
<dbReference type="Proteomes" id="UP001627154">
    <property type="component" value="Unassembled WGS sequence"/>
</dbReference>
<proteinExistence type="inferred from homology"/>
<keyword evidence="6 10" id="KW-0862">Zinc</keyword>
<evidence type="ECO:0000256" key="9">
    <source>
        <dbReference type="ARBA" id="ARBA00023128"/>
    </source>
</evidence>
<dbReference type="PANTHER" id="PTHR11804">
    <property type="entry name" value="PROTEASE M3 THIMET OLIGOPEPTIDASE-RELATED"/>
    <property type="match status" value="1"/>
</dbReference>
<evidence type="ECO:0000256" key="3">
    <source>
        <dbReference type="ARBA" id="ARBA00022670"/>
    </source>
</evidence>
<evidence type="ECO:0000256" key="6">
    <source>
        <dbReference type="ARBA" id="ARBA00022833"/>
    </source>
</evidence>
<dbReference type="EMBL" id="JBJJXI010000027">
    <property type="protein sequence ID" value="KAL3403919.1"/>
    <property type="molecule type" value="Genomic_DNA"/>
</dbReference>
<dbReference type="Pfam" id="PF01432">
    <property type="entry name" value="Peptidase_M3"/>
    <property type="match status" value="1"/>
</dbReference>
<dbReference type="InterPro" id="IPR033851">
    <property type="entry name" value="M3A_MIP"/>
</dbReference>
<dbReference type="PANTHER" id="PTHR11804:SF79">
    <property type="entry name" value="MITOCHONDRIAL INTERMEDIATE PEPTIDASE"/>
    <property type="match status" value="1"/>
</dbReference>
<evidence type="ECO:0000313" key="12">
    <source>
        <dbReference type="EMBL" id="KAL3403919.1"/>
    </source>
</evidence>
<organism evidence="12 13">
    <name type="scientific">Trichogramma kaykai</name>
    <dbReference type="NCBI Taxonomy" id="54128"/>
    <lineage>
        <taxon>Eukaryota</taxon>
        <taxon>Metazoa</taxon>
        <taxon>Ecdysozoa</taxon>
        <taxon>Arthropoda</taxon>
        <taxon>Hexapoda</taxon>
        <taxon>Insecta</taxon>
        <taxon>Pterygota</taxon>
        <taxon>Neoptera</taxon>
        <taxon>Endopterygota</taxon>
        <taxon>Hymenoptera</taxon>
        <taxon>Apocrita</taxon>
        <taxon>Proctotrupomorpha</taxon>
        <taxon>Chalcidoidea</taxon>
        <taxon>Trichogrammatidae</taxon>
        <taxon>Trichogramma</taxon>
    </lineage>
</organism>
<evidence type="ECO:0000256" key="7">
    <source>
        <dbReference type="ARBA" id="ARBA00022946"/>
    </source>
</evidence>
<dbReference type="InterPro" id="IPR024079">
    <property type="entry name" value="MetalloPept_cat_dom_sf"/>
</dbReference>
<dbReference type="GO" id="GO:0006508">
    <property type="term" value="P:proteolysis"/>
    <property type="evidence" value="ECO:0007669"/>
    <property type="project" value="UniProtKB-KW"/>
</dbReference>
<comment type="caution">
    <text evidence="12">The sequence shown here is derived from an EMBL/GenBank/DDBJ whole genome shotgun (WGS) entry which is preliminary data.</text>
</comment>
<dbReference type="SUPFAM" id="SSF55486">
    <property type="entry name" value="Metalloproteases ('zincins'), catalytic domain"/>
    <property type="match status" value="1"/>
</dbReference>
<evidence type="ECO:0000256" key="4">
    <source>
        <dbReference type="ARBA" id="ARBA00022723"/>
    </source>
</evidence>
<comment type="cofactor">
    <cofactor evidence="10">
        <name>Zn(2+)</name>
        <dbReference type="ChEBI" id="CHEBI:29105"/>
    </cofactor>
    <text evidence="10">Binds 1 zinc ion.</text>
</comment>
<keyword evidence="13" id="KW-1185">Reference proteome</keyword>
<evidence type="ECO:0000313" key="13">
    <source>
        <dbReference type="Proteomes" id="UP001627154"/>
    </source>
</evidence>
<dbReference type="FunFam" id="3.40.390.10:FF:000013">
    <property type="entry name" value="Mitochondrial intermediate peptidase"/>
    <property type="match status" value="1"/>
</dbReference>
<dbReference type="InterPro" id="IPR024077">
    <property type="entry name" value="Neurolysin/TOP_dom2"/>
</dbReference>
<dbReference type="GO" id="GO:0046872">
    <property type="term" value="F:metal ion binding"/>
    <property type="evidence" value="ECO:0007669"/>
    <property type="project" value="UniProtKB-UniRule"/>
</dbReference>
<feature type="domain" description="Peptidase M3A/M3B catalytic" evidence="11">
    <location>
        <begin position="233"/>
        <end position="672"/>
    </location>
</feature>
<keyword evidence="7" id="KW-0809">Transit peptide</keyword>
<keyword evidence="8 10" id="KW-0482">Metalloprotease</keyword>
<accession>A0ABD2XGB4</accession>
<dbReference type="Gene3D" id="1.10.1370.10">
    <property type="entry name" value="Neurolysin, domain 3"/>
    <property type="match status" value="1"/>
</dbReference>
<dbReference type="Gene3D" id="3.40.390.10">
    <property type="entry name" value="Collagenase (Catalytic Domain)"/>
    <property type="match status" value="1"/>
</dbReference>
<sequence length="694" mass="78939">MVLKLLMFKRGVTTWSPFATAFNARSSLKFDLSFGRKETGLFEIPELNNANGFKELEDKAIAKADQLVEEATNNNGKRSRKMAQIFDELSDTLCQVADMAEFVRIGHPDQKFSQAAENACIAMSNIVEKLNTNRKLYDALSNVTKYGDIIKTSEIDDHVSNLFLFDFEQCGIHLPEQERRKVVELNEHILYYGQRFTAGATEPRRINIDLLPQDLAGKFGRDGKHVVVSGINTESPDTRVREAAYKIFLYPNEKQEKLLHEMLNSRHYLAQICGFPTYAHRAVRGSTMQTTEAVYDFLNLMNAELQERAQNDLVELQKIKNKDLQVPQPIGPWDTAYLSGLARKSWLGTSNEELAPYFSLGACMEGLNLLTQALFGVRLEYKQCASGEVWAPDVHKLAVIDENEGLLGHIYCDFFDRKNKSGQDCHFTIRGGRELPDGTYQLPIVVVMLTLPSPRLSMPSLLNPSLAENLFHEMGHALHSMLGRTKYQHVTGTRCSTDFAEVPSILMEYFCSDPRIVSMYAKHYETGESMPEDMLHKICAAKNLFPSSEMQSQVFYSMLDQVYHSGEIKDTTTTEIIEKIQNQYYCLPYVPKTAWQLRFSHLVGYGAKYYSYLSSRAIASWIWQTHFERDPLSRSAGEKYRRECLAHGGGKPPSKLVADYLNQEASPINFTKSVISDIDKRADKINSIKNRIYR</sequence>
<reference evidence="12 13" key="1">
    <citation type="journal article" date="2024" name="bioRxiv">
        <title>A reference genome for Trichogramma kaykai: A tiny desert-dwelling parasitoid wasp with competing sex-ratio distorters.</title>
        <authorList>
            <person name="Culotta J."/>
            <person name="Lindsey A.R."/>
        </authorList>
    </citation>
    <scope>NUCLEOTIDE SEQUENCE [LARGE SCALE GENOMIC DNA]</scope>
    <source>
        <strain evidence="12 13">KSX58</strain>
    </source>
</reference>
<evidence type="ECO:0000256" key="2">
    <source>
        <dbReference type="ARBA" id="ARBA00006040"/>
    </source>
</evidence>
<name>A0ABD2XGB4_9HYME</name>
<comment type="similarity">
    <text evidence="2 10">Belongs to the peptidase M3 family.</text>
</comment>
<dbReference type="AlphaFoldDB" id="A0ABD2XGB4"/>
<evidence type="ECO:0000256" key="8">
    <source>
        <dbReference type="ARBA" id="ARBA00023049"/>
    </source>
</evidence>
<dbReference type="InterPro" id="IPR001567">
    <property type="entry name" value="Pept_M3A_M3B_dom"/>
</dbReference>
<evidence type="ECO:0000256" key="1">
    <source>
        <dbReference type="ARBA" id="ARBA00004173"/>
    </source>
</evidence>